<protein>
    <recommendedName>
        <fullName evidence="1">IstB-like ATP-binding domain-containing protein</fullName>
    </recommendedName>
</protein>
<accession>A0ABC9QV13</accession>
<evidence type="ECO:0000313" key="2">
    <source>
        <dbReference type="EMBL" id="EJR30028.1"/>
    </source>
</evidence>
<dbReference type="Pfam" id="PF01695">
    <property type="entry name" value="IstB_IS21"/>
    <property type="match status" value="1"/>
</dbReference>
<dbReference type="RefSeq" id="WP_002169857.1">
    <property type="nucleotide sequence ID" value="NZ_JH792253.1"/>
</dbReference>
<feature type="domain" description="IstB-like ATP-binding" evidence="1">
    <location>
        <begin position="89"/>
        <end position="266"/>
    </location>
</feature>
<dbReference type="PANTHER" id="PTHR30050:SF4">
    <property type="entry name" value="ATP-BINDING PROTEIN RV3427C IN INSERTION SEQUENCE-RELATED"/>
    <property type="match status" value="1"/>
</dbReference>
<proteinExistence type="predicted"/>
<dbReference type="SUPFAM" id="SSF52540">
    <property type="entry name" value="P-loop containing nucleoside triphosphate hydrolases"/>
    <property type="match status" value="1"/>
</dbReference>
<dbReference type="PANTHER" id="PTHR30050">
    <property type="entry name" value="CHROMOSOMAL REPLICATION INITIATOR PROTEIN DNAA"/>
    <property type="match status" value="1"/>
</dbReference>
<dbReference type="AlphaFoldDB" id="A0ABC9QV13"/>
<gene>
    <name evidence="2" type="ORF">III_05797</name>
</gene>
<dbReference type="Proteomes" id="UP000006976">
    <property type="component" value="Unassembled WGS sequence"/>
</dbReference>
<sequence>MRKIGDMSFFQNVATSEFLDYRSCLKCGGEIKVVRLTYTRDFGMFKQGTIQEIKQDCNCALIKQVRENDQKARLLAINKFSIINDELKDATIESFDFYQGDIKTYGEPAAKFIELVTSFKKGDSFYLYGQVGRGKSHLASAAYHLLLERGISSLFINFPTMFSLFKQSYDKATPFSESDLYRAIYESEMLILDDLGVGSINEWRAEIIYNVLNSRQGRSTIFTSNFHPNELNKKFESREIDRMLNRISNEQIICLELPHSYRSRNRTVKLKMDSQASF</sequence>
<comment type="caution">
    <text evidence="2">The sequence shown here is derived from an EMBL/GenBank/DDBJ whole genome shotgun (WGS) entry which is preliminary data.</text>
</comment>
<name>A0ABC9QV13_BACMY</name>
<dbReference type="EMBL" id="AHEV01000051">
    <property type="protein sequence ID" value="EJR30028.1"/>
    <property type="molecule type" value="Genomic_DNA"/>
</dbReference>
<dbReference type="Gene3D" id="3.40.50.300">
    <property type="entry name" value="P-loop containing nucleotide triphosphate hydrolases"/>
    <property type="match status" value="1"/>
</dbReference>
<organism evidence="2 3">
    <name type="scientific">Bacillus mycoides</name>
    <dbReference type="NCBI Taxonomy" id="1405"/>
    <lineage>
        <taxon>Bacteria</taxon>
        <taxon>Bacillati</taxon>
        <taxon>Bacillota</taxon>
        <taxon>Bacilli</taxon>
        <taxon>Bacillales</taxon>
        <taxon>Bacillaceae</taxon>
        <taxon>Bacillus</taxon>
        <taxon>Bacillus cereus group</taxon>
    </lineage>
</organism>
<dbReference type="InterPro" id="IPR002611">
    <property type="entry name" value="IstB_ATP-bd"/>
</dbReference>
<evidence type="ECO:0000313" key="3">
    <source>
        <dbReference type="Proteomes" id="UP000006976"/>
    </source>
</evidence>
<evidence type="ECO:0000259" key="1">
    <source>
        <dbReference type="Pfam" id="PF01695"/>
    </source>
</evidence>
<dbReference type="InterPro" id="IPR027417">
    <property type="entry name" value="P-loop_NTPase"/>
</dbReference>
<reference evidence="2 3" key="1">
    <citation type="submission" date="2012-04" db="EMBL/GenBank/DDBJ databases">
        <title>The Genome Sequence of Bacillus cereus VD078.</title>
        <authorList>
            <consortium name="The Broad Institute Genome Sequencing Platform"/>
            <consortium name="The Broad Institute Genome Sequencing Center for Infectious Disease"/>
            <person name="Feldgarden M."/>
            <person name="Van der Auwera G.A."/>
            <person name="Mahillon J."/>
            <person name="Duprez V."/>
            <person name="Timmery S."/>
            <person name="Mattelet C."/>
            <person name="Dierick K."/>
            <person name="Sun M."/>
            <person name="Yu Z."/>
            <person name="Zhu L."/>
            <person name="Hu X."/>
            <person name="Shank E.B."/>
            <person name="Swiecicka I."/>
            <person name="Hansen B.M."/>
            <person name="Andrup L."/>
            <person name="Young S.K."/>
            <person name="Zeng Q."/>
            <person name="Gargeya S."/>
            <person name="Fitzgerald M."/>
            <person name="Haas B."/>
            <person name="Abouelleil A."/>
            <person name="Alvarado L."/>
            <person name="Arachchi H.M."/>
            <person name="Berlin A."/>
            <person name="Chapman S.B."/>
            <person name="Goldberg J."/>
            <person name="Griggs A."/>
            <person name="Gujja S."/>
            <person name="Hansen M."/>
            <person name="Howarth C."/>
            <person name="Imamovic A."/>
            <person name="Larimer J."/>
            <person name="McCowen C."/>
            <person name="Montmayeur A."/>
            <person name="Murphy C."/>
            <person name="Neiman D."/>
            <person name="Pearson M."/>
            <person name="Priest M."/>
            <person name="Roberts A."/>
            <person name="Saif S."/>
            <person name="Shea T."/>
            <person name="Sisk P."/>
            <person name="Sykes S."/>
            <person name="Wortman J."/>
            <person name="Nusbaum C."/>
            <person name="Birren B."/>
        </authorList>
    </citation>
    <scope>NUCLEOTIDE SEQUENCE [LARGE SCALE GENOMIC DNA]</scope>
    <source>
        <strain evidence="2 3">VD078</strain>
    </source>
</reference>